<keyword evidence="7" id="KW-0472">Membrane</keyword>
<dbReference type="PRINTS" id="PR01217">
    <property type="entry name" value="PRICHEXTENSN"/>
</dbReference>
<gene>
    <name evidence="8" type="ORF">GCM10010126_65360</name>
</gene>
<sequence>MNDSVLVEALRARDAGALAALYDSYAEGVYRYCRSLLGDSDGAQVALRDTLITAEDRVHVLADAGRLKAWLYALAREQCLRLRAAAEGREGEAATEELPVPRGGDADLGVVAWNAVRGLSEEDREILELVARHGLDVADAAAVMRIPDRDAERLLESAKDRLRDAVTAEFLARKGPYDCVERAEILGGFSGELTPETRERMVAHVNRCDTCTPHRSRQISAVKVFDLLPGVPLPDTVRVRVMSCFTDPELVPYRRYAAGRIGVLDAAGFPPARARRDPGRVRALAGAAAAVAAAAAIAMIFVNFGGGPGGEPSGIASGVLPAAGGAPGVRLPWSAEAGERPMALESAPPELVAHALGPTGPAGTGRQAGTGQQAGAAGPEALPGRFFPGVRPDRPDRPGPAGPSWRPAPPAPDGPPAGRPTAPAQPPRDHQGGRPGPKPCPTPKPAPSPSTSAPKPPSTPPATPATTPPAPVTPPPTPDTSATPTASETPAQSAAPSGTANP</sequence>
<dbReference type="GO" id="GO:0006352">
    <property type="term" value="P:DNA-templated transcription initiation"/>
    <property type="evidence" value="ECO:0007669"/>
    <property type="project" value="InterPro"/>
</dbReference>
<evidence type="ECO:0000256" key="4">
    <source>
        <dbReference type="ARBA" id="ARBA00023125"/>
    </source>
</evidence>
<name>A0AA37BNZ0_9ACTN</name>
<keyword evidence="4" id="KW-0238">DNA-binding</keyword>
<accession>A0AA37BNZ0</accession>
<evidence type="ECO:0000256" key="7">
    <source>
        <dbReference type="SAM" id="Phobius"/>
    </source>
</evidence>
<evidence type="ECO:0000256" key="1">
    <source>
        <dbReference type="ARBA" id="ARBA00010641"/>
    </source>
</evidence>
<dbReference type="SUPFAM" id="SSF88659">
    <property type="entry name" value="Sigma3 and sigma4 domains of RNA polymerase sigma factors"/>
    <property type="match status" value="1"/>
</dbReference>
<dbReference type="Gene3D" id="1.10.1740.10">
    <property type="match status" value="1"/>
</dbReference>
<dbReference type="GO" id="GO:0003677">
    <property type="term" value="F:DNA binding"/>
    <property type="evidence" value="ECO:0007669"/>
    <property type="project" value="UniProtKB-KW"/>
</dbReference>
<dbReference type="PANTHER" id="PTHR43133:SF8">
    <property type="entry name" value="RNA POLYMERASE SIGMA FACTOR HI_1459-RELATED"/>
    <property type="match status" value="1"/>
</dbReference>
<evidence type="ECO:0000256" key="5">
    <source>
        <dbReference type="ARBA" id="ARBA00023163"/>
    </source>
</evidence>
<feature type="transmembrane region" description="Helical" evidence="7">
    <location>
        <begin position="283"/>
        <end position="304"/>
    </location>
</feature>
<feature type="region of interest" description="Disordered" evidence="6">
    <location>
        <begin position="353"/>
        <end position="502"/>
    </location>
</feature>
<keyword evidence="5" id="KW-0804">Transcription</keyword>
<keyword evidence="7" id="KW-0812">Transmembrane</keyword>
<dbReference type="InterPro" id="IPR039425">
    <property type="entry name" value="RNA_pol_sigma-70-like"/>
</dbReference>
<reference evidence="8" key="1">
    <citation type="journal article" date="2014" name="Int. J. Syst. Evol. Microbiol.">
        <title>Complete genome sequence of Corynebacterium casei LMG S-19264T (=DSM 44701T), isolated from a smear-ripened cheese.</title>
        <authorList>
            <consortium name="US DOE Joint Genome Institute (JGI-PGF)"/>
            <person name="Walter F."/>
            <person name="Albersmeier A."/>
            <person name="Kalinowski J."/>
            <person name="Ruckert C."/>
        </authorList>
    </citation>
    <scope>NUCLEOTIDE SEQUENCE</scope>
    <source>
        <strain evidence="8">JCM 3093</strain>
    </source>
</reference>
<dbReference type="PANTHER" id="PTHR43133">
    <property type="entry name" value="RNA POLYMERASE ECF-TYPE SIGMA FACTO"/>
    <property type="match status" value="1"/>
</dbReference>
<dbReference type="InterPro" id="IPR036388">
    <property type="entry name" value="WH-like_DNA-bd_sf"/>
</dbReference>
<organism evidence="8 9">
    <name type="scientific">Planomonospora parontospora</name>
    <dbReference type="NCBI Taxonomy" id="58119"/>
    <lineage>
        <taxon>Bacteria</taxon>
        <taxon>Bacillati</taxon>
        <taxon>Actinomycetota</taxon>
        <taxon>Actinomycetes</taxon>
        <taxon>Streptosporangiales</taxon>
        <taxon>Streptosporangiaceae</taxon>
        <taxon>Planomonospora</taxon>
    </lineage>
</organism>
<evidence type="ECO:0000256" key="3">
    <source>
        <dbReference type="ARBA" id="ARBA00023082"/>
    </source>
</evidence>
<feature type="compositionally biased region" description="Low complexity" evidence="6">
    <location>
        <begin position="479"/>
        <end position="502"/>
    </location>
</feature>
<dbReference type="Proteomes" id="UP000627984">
    <property type="component" value="Unassembled WGS sequence"/>
</dbReference>
<proteinExistence type="inferred from homology"/>
<evidence type="ECO:0000313" key="9">
    <source>
        <dbReference type="Proteomes" id="UP000627984"/>
    </source>
</evidence>
<feature type="compositionally biased region" description="Pro residues" evidence="6">
    <location>
        <begin position="436"/>
        <end position="478"/>
    </location>
</feature>
<protein>
    <submittedName>
        <fullName evidence="8">Uncharacterized protein</fullName>
    </submittedName>
</protein>
<dbReference type="AlphaFoldDB" id="A0AA37BNZ0"/>
<dbReference type="RefSeq" id="WP_191898254.1">
    <property type="nucleotide sequence ID" value="NZ_BMQD01000036.1"/>
</dbReference>
<dbReference type="SUPFAM" id="SSF88946">
    <property type="entry name" value="Sigma2 domain of RNA polymerase sigma factors"/>
    <property type="match status" value="1"/>
</dbReference>
<keyword evidence="2" id="KW-0805">Transcription regulation</keyword>
<dbReference type="InterPro" id="IPR013325">
    <property type="entry name" value="RNA_pol_sigma_r2"/>
</dbReference>
<evidence type="ECO:0000256" key="2">
    <source>
        <dbReference type="ARBA" id="ARBA00023015"/>
    </source>
</evidence>
<keyword evidence="3" id="KW-0731">Sigma factor</keyword>
<dbReference type="GO" id="GO:0016987">
    <property type="term" value="F:sigma factor activity"/>
    <property type="evidence" value="ECO:0007669"/>
    <property type="project" value="UniProtKB-KW"/>
</dbReference>
<dbReference type="EMBL" id="BMQD01000036">
    <property type="protein sequence ID" value="GGK96829.1"/>
    <property type="molecule type" value="Genomic_DNA"/>
</dbReference>
<comment type="caution">
    <text evidence="8">The sequence shown here is derived from an EMBL/GenBank/DDBJ whole genome shotgun (WGS) entry which is preliminary data.</text>
</comment>
<reference evidence="8" key="2">
    <citation type="submission" date="2022-09" db="EMBL/GenBank/DDBJ databases">
        <authorList>
            <person name="Sun Q."/>
            <person name="Ohkuma M."/>
        </authorList>
    </citation>
    <scope>NUCLEOTIDE SEQUENCE</scope>
    <source>
        <strain evidence="8">JCM 3093</strain>
    </source>
</reference>
<dbReference type="Gene3D" id="1.10.10.10">
    <property type="entry name" value="Winged helix-like DNA-binding domain superfamily/Winged helix DNA-binding domain"/>
    <property type="match status" value="1"/>
</dbReference>
<evidence type="ECO:0000256" key="6">
    <source>
        <dbReference type="SAM" id="MobiDB-lite"/>
    </source>
</evidence>
<keyword evidence="7" id="KW-1133">Transmembrane helix</keyword>
<comment type="similarity">
    <text evidence="1">Belongs to the sigma-70 factor family. ECF subfamily.</text>
</comment>
<feature type="compositionally biased region" description="Pro residues" evidence="6">
    <location>
        <begin position="398"/>
        <end position="426"/>
    </location>
</feature>
<feature type="compositionally biased region" description="Low complexity" evidence="6">
    <location>
        <begin position="369"/>
        <end position="390"/>
    </location>
</feature>
<evidence type="ECO:0000313" key="8">
    <source>
        <dbReference type="EMBL" id="GGK96829.1"/>
    </source>
</evidence>
<dbReference type="InterPro" id="IPR013324">
    <property type="entry name" value="RNA_pol_sigma_r3/r4-like"/>
</dbReference>